<comment type="caution">
    <text evidence="2">The sequence shown here is derived from an EMBL/GenBank/DDBJ whole genome shotgun (WGS) entry which is preliminary data.</text>
</comment>
<sequence length="217" mass="24383">MDEAERVEIAGHVGRLGTELIRFAELARARLNAMQDRGVPNLSLEDQPHPAIYLEAGLGPWGKDKGDTLHRWRSSPVQRPRDLPEPPESPGPGGYFLEAPRRHCRASVQSQERSQQASLATALRELSELNGRMSCPSPPAWWRSPQNRRTPHRMQALELTADAAHRTAAGRGEGRSSSCPCRCPASSRSNTHHPNLQARRSLPGRRRKRRVPRRRRS</sequence>
<organism evidence="2 3">
    <name type="scientific">Durusdinium trenchii</name>
    <dbReference type="NCBI Taxonomy" id="1381693"/>
    <lineage>
        <taxon>Eukaryota</taxon>
        <taxon>Sar</taxon>
        <taxon>Alveolata</taxon>
        <taxon>Dinophyceae</taxon>
        <taxon>Suessiales</taxon>
        <taxon>Symbiodiniaceae</taxon>
        <taxon>Durusdinium</taxon>
    </lineage>
</organism>
<feature type="non-terminal residue" evidence="2">
    <location>
        <position position="217"/>
    </location>
</feature>
<evidence type="ECO:0000256" key="1">
    <source>
        <dbReference type="SAM" id="MobiDB-lite"/>
    </source>
</evidence>
<evidence type="ECO:0000313" key="3">
    <source>
        <dbReference type="Proteomes" id="UP001642484"/>
    </source>
</evidence>
<feature type="compositionally biased region" description="Basic residues" evidence="1">
    <location>
        <begin position="202"/>
        <end position="217"/>
    </location>
</feature>
<protein>
    <submittedName>
        <fullName evidence="2">Uncharacterized protein</fullName>
    </submittedName>
</protein>
<evidence type="ECO:0000313" key="2">
    <source>
        <dbReference type="EMBL" id="CAK9099071.1"/>
    </source>
</evidence>
<name>A0ABP0RIS8_9DINO</name>
<keyword evidence="3" id="KW-1185">Reference proteome</keyword>
<feature type="compositionally biased region" description="Low complexity" evidence="1">
    <location>
        <begin position="175"/>
        <end position="189"/>
    </location>
</feature>
<accession>A0ABP0RIS8</accession>
<reference evidence="2 3" key="1">
    <citation type="submission" date="2024-02" db="EMBL/GenBank/DDBJ databases">
        <authorList>
            <person name="Chen Y."/>
            <person name="Shah S."/>
            <person name="Dougan E. K."/>
            <person name="Thang M."/>
            <person name="Chan C."/>
        </authorList>
    </citation>
    <scope>NUCLEOTIDE SEQUENCE [LARGE SCALE GENOMIC DNA]</scope>
</reference>
<proteinExistence type="predicted"/>
<dbReference type="Proteomes" id="UP001642484">
    <property type="component" value="Unassembled WGS sequence"/>
</dbReference>
<feature type="region of interest" description="Disordered" evidence="1">
    <location>
        <begin position="65"/>
        <end position="98"/>
    </location>
</feature>
<dbReference type="EMBL" id="CAXAMN010025917">
    <property type="protein sequence ID" value="CAK9099071.1"/>
    <property type="molecule type" value="Genomic_DNA"/>
</dbReference>
<gene>
    <name evidence="2" type="ORF">CCMP2556_LOCUS46881</name>
</gene>
<feature type="region of interest" description="Disordered" evidence="1">
    <location>
        <begin position="166"/>
        <end position="217"/>
    </location>
</feature>